<evidence type="ECO:0000256" key="3">
    <source>
        <dbReference type="ARBA" id="ARBA00013109"/>
    </source>
</evidence>
<reference evidence="11 12" key="1">
    <citation type="submission" date="2019-10" db="EMBL/GenBank/DDBJ databases">
        <title>Glaciimonas soli sp. nov., a psychrophilic bacterium isolated from the forest soil of a high elevation mountain in Taiwan.</title>
        <authorList>
            <person name="Wang L.-T."/>
            <person name="Shieh W.Y."/>
        </authorList>
    </citation>
    <scope>NUCLEOTIDE SEQUENCE [LARGE SCALE GENOMIC DNA]</scope>
    <source>
        <strain evidence="11 12">GS1</strain>
    </source>
</reference>
<protein>
    <recommendedName>
        <fullName evidence="7 9">Uroporphyrinogen-III synthase</fullName>
        <ecNumber evidence="3 9">4.2.1.75</ecNumber>
    </recommendedName>
</protein>
<dbReference type="GO" id="GO:0006782">
    <property type="term" value="P:protoporphyrinogen IX biosynthetic process"/>
    <property type="evidence" value="ECO:0007669"/>
    <property type="project" value="UniProtKB-UniRule"/>
</dbReference>
<dbReference type="Gene3D" id="3.40.50.10090">
    <property type="match status" value="2"/>
</dbReference>
<evidence type="ECO:0000256" key="2">
    <source>
        <dbReference type="ARBA" id="ARBA00008133"/>
    </source>
</evidence>
<name>A0A843YPB4_9BURK</name>
<evidence type="ECO:0000256" key="7">
    <source>
        <dbReference type="ARBA" id="ARBA00040167"/>
    </source>
</evidence>
<evidence type="ECO:0000256" key="4">
    <source>
        <dbReference type="ARBA" id="ARBA00023239"/>
    </source>
</evidence>
<dbReference type="InterPro" id="IPR003754">
    <property type="entry name" value="4pyrrol_synth_uPrphyn_synth"/>
</dbReference>
<evidence type="ECO:0000256" key="9">
    <source>
        <dbReference type="RuleBase" id="RU366031"/>
    </source>
</evidence>
<comment type="catalytic activity">
    <reaction evidence="8 9">
        <text>hydroxymethylbilane = uroporphyrinogen III + H2O</text>
        <dbReference type="Rhea" id="RHEA:18965"/>
        <dbReference type="ChEBI" id="CHEBI:15377"/>
        <dbReference type="ChEBI" id="CHEBI:57308"/>
        <dbReference type="ChEBI" id="CHEBI:57845"/>
        <dbReference type="EC" id="4.2.1.75"/>
    </reaction>
</comment>
<comment type="pathway">
    <text evidence="1 9">Porphyrin-containing compound metabolism; protoporphyrin-IX biosynthesis; coproporphyrinogen-III from 5-aminolevulinate: step 3/4.</text>
</comment>
<dbReference type="InterPro" id="IPR039793">
    <property type="entry name" value="UROS/Hem4"/>
</dbReference>
<dbReference type="Proteomes" id="UP000451565">
    <property type="component" value="Unassembled WGS sequence"/>
</dbReference>
<dbReference type="SUPFAM" id="SSF69618">
    <property type="entry name" value="HemD-like"/>
    <property type="match status" value="1"/>
</dbReference>
<keyword evidence="12" id="KW-1185">Reference proteome</keyword>
<dbReference type="EC" id="4.2.1.75" evidence="3 9"/>
<dbReference type="CDD" id="cd06578">
    <property type="entry name" value="HemD"/>
    <property type="match status" value="1"/>
</dbReference>
<dbReference type="GO" id="GO:0004852">
    <property type="term" value="F:uroporphyrinogen-III synthase activity"/>
    <property type="evidence" value="ECO:0007669"/>
    <property type="project" value="UniProtKB-UniRule"/>
</dbReference>
<dbReference type="GO" id="GO:0006780">
    <property type="term" value="P:uroporphyrinogen III biosynthetic process"/>
    <property type="evidence" value="ECO:0007669"/>
    <property type="project" value="UniProtKB-UniRule"/>
</dbReference>
<accession>A0A843YPB4</accession>
<proteinExistence type="inferred from homology"/>
<dbReference type="PANTHER" id="PTHR38042">
    <property type="entry name" value="UROPORPHYRINOGEN-III SYNTHASE, CHLOROPLASTIC"/>
    <property type="match status" value="1"/>
</dbReference>
<evidence type="ECO:0000256" key="6">
    <source>
        <dbReference type="ARBA" id="ARBA00037589"/>
    </source>
</evidence>
<evidence type="ECO:0000313" key="11">
    <source>
        <dbReference type="EMBL" id="MQQ99392.1"/>
    </source>
</evidence>
<dbReference type="AlphaFoldDB" id="A0A843YPB4"/>
<evidence type="ECO:0000256" key="8">
    <source>
        <dbReference type="ARBA" id="ARBA00048617"/>
    </source>
</evidence>
<dbReference type="EMBL" id="WINI01000001">
    <property type="protein sequence ID" value="MQQ99392.1"/>
    <property type="molecule type" value="Genomic_DNA"/>
</dbReference>
<dbReference type="OrthoDB" id="9787650at2"/>
<comment type="similarity">
    <text evidence="2 9">Belongs to the uroporphyrinogen-III synthase family.</text>
</comment>
<evidence type="ECO:0000313" key="12">
    <source>
        <dbReference type="Proteomes" id="UP000451565"/>
    </source>
</evidence>
<keyword evidence="5 9" id="KW-0627">Porphyrin biosynthesis</keyword>
<evidence type="ECO:0000256" key="1">
    <source>
        <dbReference type="ARBA" id="ARBA00004772"/>
    </source>
</evidence>
<evidence type="ECO:0000259" key="10">
    <source>
        <dbReference type="Pfam" id="PF02602"/>
    </source>
</evidence>
<dbReference type="PANTHER" id="PTHR38042:SF1">
    <property type="entry name" value="UROPORPHYRINOGEN-III SYNTHASE, CHLOROPLASTIC"/>
    <property type="match status" value="1"/>
</dbReference>
<evidence type="ECO:0000256" key="5">
    <source>
        <dbReference type="ARBA" id="ARBA00023244"/>
    </source>
</evidence>
<feature type="domain" description="Tetrapyrrole biosynthesis uroporphyrinogen III synthase" evidence="10">
    <location>
        <begin position="36"/>
        <end position="268"/>
    </location>
</feature>
<comment type="function">
    <text evidence="6 9">Catalyzes cyclization of the linear tetrapyrrole, hydroxymethylbilane, to the macrocyclic uroporphyrinogen III.</text>
</comment>
<sequence length="285" mass="31520">MPKLFWFHVNKKGKALQQPPALPAIVITRPQAQAQRLAQQIIARGREAIIFPLLEIYPLRGEVELAELCTIMAQLDHYAMVVFVSPNAIHATFQHIVQWPKHVDIGIVGEGSRAALAEHGVTNENAKIFSPPDLTKTDSEGLLQVLDLNSLRGERVLIVRGDGGRELLSDQLRAAGVNLSTITAYRRQAPVMTVALKKQLRELLDADNVWVLTSSEALRNLLDMVQQLENSIESAINSDINVAKIQRKKIVVSHTRIAETAHQCGFTDITLTGSGDERLLDALQL</sequence>
<dbReference type="UniPathway" id="UPA00251">
    <property type="reaction ID" value="UER00320"/>
</dbReference>
<comment type="caution">
    <text evidence="11">The sequence shown here is derived from an EMBL/GenBank/DDBJ whole genome shotgun (WGS) entry which is preliminary data.</text>
</comment>
<gene>
    <name evidence="11" type="ORF">GEV47_01660</name>
</gene>
<dbReference type="InterPro" id="IPR036108">
    <property type="entry name" value="4pyrrol_syn_uPrphyn_synt_sf"/>
</dbReference>
<organism evidence="11 12">
    <name type="scientific">Glaciimonas soli</name>
    <dbReference type="NCBI Taxonomy" id="2590999"/>
    <lineage>
        <taxon>Bacteria</taxon>
        <taxon>Pseudomonadati</taxon>
        <taxon>Pseudomonadota</taxon>
        <taxon>Betaproteobacteria</taxon>
        <taxon>Burkholderiales</taxon>
        <taxon>Oxalobacteraceae</taxon>
        <taxon>Glaciimonas</taxon>
    </lineage>
</organism>
<keyword evidence="4 9" id="KW-0456">Lyase</keyword>
<dbReference type="Pfam" id="PF02602">
    <property type="entry name" value="HEM4"/>
    <property type="match status" value="1"/>
</dbReference>